<dbReference type="Proteomes" id="UP001383192">
    <property type="component" value="Unassembled WGS sequence"/>
</dbReference>
<evidence type="ECO:0000256" key="1">
    <source>
        <dbReference type="SAM" id="MobiDB-lite"/>
    </source>
</evidence>
<sequence>MKRLGRRYYYSQPSVKMWTGLSGRHSSFRHHDHDYDHTFESSAPTPLGVDGVLPRQQKNHGQQKNIRTLISRVIVPAFFVSHAPSARIPFSQLETLPFVARIVKRIAEIDLAPGETRISVSAPRANRDIEQARDRNQKKERSSLEEEGGAGLVVERNGKKAWVKKGCGSSKMNAQGTRFRYFVVVPLLLIRLDHFHSKTGR</sequence>
<reference evidence="2 3" key="1">
    <citation type="submission" date="2024-01" db="EMBL/GenBank/DDBJ databases">
        <title>A draft genome for a cacao thread blight-causing isolate of Paramarasmius palmivorus.</title>
        <authorList>
            <person name="Baruah I.K."/>
            <person name="Bukari Y."/>
            <person name="Amoako-Attah I."/>
            <person name="Meinhardt L.W."/>
            <person name="Bailey B.A."/>
            <person name="Cohen S.P."/>
        </authorList>
    </citation>
    <scope>NUCLEOTIDE SEQUENCE [LARGE SCALE GENOMIC DNA]</scope>
    <source>
        <strain evidence="2 3">GH-12</strain>
    </source>
</reference>
<proteinExistence type="predicted"/>
<accession>A0AAW0CZV9</accession>
<organism evidence="2 3">
    <name type="scientific">Paramarasmius palmivorus</name>
    <dbReference type="NCBI Taxonomy" id="297713"/>
    <lineage>
        <taxon>Eukaryota</taxon>
        <taxon>Fungi</taxon>
        <taxon>Dikarya</taxon>
        <taxon>Basidiomycota</taxon>
        <taxon>Agaricomycotina</taxon>
        <taxon>Agaricomycetes</taxon>
        <taxon>Agaricomycetidae</taxon>
        <taxon>Agaricales</taxon>
        <taxon>Marasmiineae</taxon>
        <taxon>Marasmiaceae</taxon>
        <taxon>Paramarasmius</taxon>
    </lineage>
</organism>
<protein>
    <submittedName>
        <fullName evidence="2">Uncharacterized protein</fullName>
    </submittedName>
</protein>
<dbReference type="AlphaFoldDB" id="A0AAW0CZV9"/>
<keyword evidence="3" id="KW-1185">Reference proteome</keyword>
<name>A0AAW0CZV9_9AGAR</name>
<evidence type="ECO:0000313" key="2">
    <source>
        <dbReference type="EMBL" id="KAK7045506.1"/>
    </source>
</evidence>
<evidence type="ECO:0000313" key="3">
    <source>
        <dbReference type="Proteomes" id="UP001383192"/>
    </source>
</evidence>
<feature type="region of interest" description="Disordered" evidence="1">
    <location>
        <begin position="122"/>
        <end position="149"/>
    </location>
</feature>
<feature type="compositionally biased region" description="Basic and acidic residues" evidence="1">
    <location>
        <begin position="125"/>
        <end position="144"/>
    </location>
</feature>
<gene>
    <name evidence="2" type="ORF">VNI00_007338</name>
</gene>
<dbReference type="EMBL" id="JAYKXP010000024">
    <property type="protein sequence ID" value="KAK7045506.1"/>
    <property type="molecule type" value="Genomic_DNA"/>
</dbReference>
<comment type="caution">
    <text evidence="2">The sequence shown here is derived from an EMBL/GenBank/DDBJ whole genome shotgun (WGS) entry which is preliminary data.</text>
</comment>